<dbReference type="Proteomes" id="UP001149163">
    <property type="component" value="Unassembled WGS sequence"/>
</dbReference>
<dbReference type="EMBL" id="JAPQKN010000006">
    <property type="protein sequence ID" value="KAJ5157903.1"/>
    <property type="molecule type" value="Genomic_DNA"/>
</dbReference>
<accession>A0A9W9LJ34</accession>
<dbReference type="GeneID" id="81430303"/>
<sequence length="87" mass="9912">MEGFIAQGAPRSQPSEERQMKPINRSSTVKTTSNLHHNGFDDRFLSRVRSFFSRDAHIGDVGRDPLRDKEHVEIHTWDGPDDLANPV</sequence>
<organism evidence="2 3">
    <name type="scientific">Penicillium canariense</name>
    <dbReference type="NCBI Taxonomy" id="189055"/>
    <lineage>
        <taxon>Eukaryota</taxon>
        <taxon>Fungi</taxon>
        <taxon>Dikarya</taxon>
        <taxon>Ascomycota</taxon>
        <taxon>Pezizomycotina</taxon>
        <taxon>Eurotiomycetes</taxon>
        <taxon>Eurotiomycetidae</taxon>
        <taxon>Eurotiales</taxon>
        <taxon>Aspergillaceae</taxon>
        <taxon>Penicillium</taxon>
    </lineage>
</organism>
<reference evidence="2" key="2">
    <citation type="journal article" date="2023" name="IMA Fungus">
        <title>Comparative genomic study of the Penicillium genus elucidates a diverse pangenome and 15 lateral gene transfer events.</title>
        <authorList>
            <person name="Petersen C."/>
            <person name="Sorensen T."/>
            <person name="Nielsen M.R."/>
            <person name="Sondergaard T.E."/>
            <person name="Sorensen J.L."/>
            <person name="Fitzpatrick D.A."/>
            <person name="Frisvad J.C."/>
            <person name="Nielsen K.L."/>
        </authorList>
    </citation>
    <scope>NUCLEOTIDE SEQUENCE</scope>
    <source>
        <strain evidence="2">IBT 26290</strain>
    </source>
</reference>
<feature type="region of interest" description="Disordered" evidence="1">
    <location>
        <begin position="1"/>
        <end position="36"/>
    </location>
</feature>
<keyword evidence="3" id="KW-1185">Reference proteome</keyword>
<evidence type="ECO:0000256" key="1">
    <source>
        <dbReference type="SAM" id="MobiDB-lite"/>
    </source>
</evidence>
<feature type="compositionally biased region" description="Polar residues" evidence="1">
    <location>
        <begin position="24"/>
        <end position="36"/>
    </location>
</feature>
<gene>
    <name evidence="2" type="ORF">N7482_009003</name>
</gene>
<reference evidence="2" key="1">
    <citation type="submission" date="2022-11" db="EMBL/GenBank/DDBJ databases">
        <authorList>
            <person name="Petersen C."/>
        </authorList>
    </citation>
    <scope>NUCLEOTIDE SEQUENCE</scope>
    <source>
        <strain evidence="2">IBT 26290</strain>
    </source>
</reference>
<evidence type="ECO:0000313" key="2">
    <source>
        <dbReference type="EMBL" id="KAJ5157903.1"/>
    </source>
</evidence>
<name>A0A9W9LJ34_9EURO</name>
<proteinExistence type="predicted"/>
<dbReference type="AlphaFoldDB" id="A0A9W9LJ34"/>
<protein>
    <submittedName>
        <fullName evidence="2">Uncharacterized protein</fullName>
    </submittedName>
</protein>
<dbReference type="RefSeq" id="XP_056540892.1">
    <property type="nucleotide sequence ID" value="XM_056691127.1"/>
</dbReference>
<evidence type="ECO:0000313" key="3">
    <source>
        <dbReference type="Proteomes" id="UP001149163"/>
    </source>
</evidence>
<comment type="caution">
    <text evidence="2">The sequence shown here is derived from an EMBL/GenBank/DDBJ whole genome shotgun (WGS) entry which is preliminary data.</text>
</comment>